<dbReference type="GO" id="GO:0006284">
    <property type="term" value="P:base-excision repair"/>
    <property type="evidence" value="ECO:0007669"/>
    <property type="project" value="TreeGrafter"/>
</dbReference>
<feature type="domain" description="Endonuclease/exonuclease/phosphatase" evidence="11">
    <location>
        <begin position="4"/>
        <end position="270"/>
    </location>
</feature>
<keyword evidence="5 7" id="KW-0460">Magnesium</keyword>
<feature type="binding site" evidence="7">
    <location>
        <position position="270"/>
    </location>
    <ligand>
        <name>Mg(2+)</name>
        <dbReference type="ChEBI" id="CHEBI:18420"/>
        <label>1</label>
    </ligand>
</feature>
<dbReference type="InterPro" id="IPR020847">
    <property type="entry name" value="AP_endonuclease_F1_BS"/>
</dbReference>
<keyword evidence="9" id="KW-0227">DNA damage</keyword>
<proteinExistence type="inferred from homology"/>
<evidence type="ECO:0000313" key="12">
    <source>
        <dbReference type="EMBL" id="GBF96576.1"/>
    </source>
</evidence>
<organism evidence="12 13">
    <name type="scientific">Raphidocelis subcapitata</name>
    <dbReference type="NCBI Taxonomy" id="307507"/>
    <lineage>
        <taxon>Eukaryota</taxon>
        <taxon>Viridiplantae</taxon>
        <taxon>Chlorophyta</taxon>
        <taxon>core chlorophytes</taxon>
        <taxon>Chlorophyceae</taxon>
        <taxon>CS clade</taxon>
        <taxon>Sphaeropleales</taxon>
        <taxon>Selenastraceae</taxon>
        <taxon>Raphidocelis</taxon>
    </lineage>
</organism>
<feature type="compositionally biased region" description="Gly residues" evidence="10">
    <location>
        <begin position="315"/>
        <end position="330"/>
    </location>
</feature>
<keyword evidence="7" id="KW-0464">Manganese</keyword>
<comment type="caution">
    <text evidence="12">The sequence shown here is derived from an EMBL/GenBank/DDBJ whole genome shotgun (WGS) entry which is preliminary data.</text>
</comment>
<keyword evidence="9" id="KW-0234">DNA repair</keyword>
<feature type="binding site" evidence="7">
    <location>
        <position position="7"/>
    </location>
    <ligand>
        <name>Mg(2+)</name>
        <dbReference type="ChEBI" id="CHEBI:18420"/>
        <label>1</label>
    </ligand>
</feature>
<dbReference type="NCBIfam" id="TIGR00633">
    <property type="entry name" value="xth"/>
    <property type="match status" value="1"/>
</dbReference>
<accession>A0A2V0P9Q7</accession>
<comment type="similarity">
    <text evidence="2 9">Belongs to the DNA repair enzymes AP/ExoA family.</text>
</comment>
<feature type="compositionally biased region" description="Gly residues" evidence="10">
    <location>
        <begin position="388"/>
        <end position="403"/>
    </location>
</feature>
<evidence type="ECO:0000256" key="2">
    <source>
        <dbReference type="ARBA" id="ARBA00007092"/>
    </source>
</evidence>
<dbReference type="GO" id="GO:0008081">
    <property type="term" value="F:phosphoric diester hydrolase activity"/>
    <property type="evidence" value="ECO:0007669"/>
    <property type="project" value="TreeGrafter"/>
</dbReference>
<evidence type="ECO:0000256" key="6">
    <source>
        <dbReference type="PIRSR" id="PIRSR604808-1"/>
    </source>
</evidence>
<comment type="cofactor">
    <cofactor evidence="7 9">
        <name>Mg(2+)</name>
        <dbReference type="ChEBI" id="CHEBI:18420"/>
    </cofactor>
    <cofactor evidence="7 9">
        <name>Mn(2+)</name>
        <dbReference type="ChEBI" id="CHEBI:29035"/>
    </cofactor>
    <text evidence="7 9">Probably binds two magnesium or manganese ions per subunit.</text>
</comment>
<evidence type="ECO:0000256" key="7">
    <source>
        <dbReference type="PIRSR" id="PIRSR604808-2"/>
    </source>
</evidence>
<evidence type="ECO:0000256" key="1">
    <source>
        <dbReference type="ARBA" id="ARBA00001936"/>
    </source>
</evidence>
<feature type="compositionally biased region" description="Low complexity" evidence="10">
    <location>
        <begin position="366"/>
        <end position="387"/>
    </location>
</feature>
<feature type="active site" evidence="6">
    <location>
        <position position="116"/>
    </location>
</feature>
<evidence type="ECO:0000313" key="13">
    <source>
        <dbReference type="Proteomes" id="UP000247498"/>
    </source>
</evidence>
<feature type="binding site" evidence="7">
    <location>
        <position position="42"/>
    </location>
    <ligand>
        <name>Mg(2+)</name>
        <dbReference type="ChEBI" id="CHEBI:18420"/>
        <label>1</label>
    </ligand>
</feature>
<dbReference type="GO" id="GO:0003906">
    <property type="term" value="F:DNA-(apurinic or apyrimidinic site) endonuclease activity"/>
    <property type="evidence" value="ECO:0007669"/>
    <property type="project" value="TreeGrafter"/>
</dbReference>
<feature type="site" description="Important for catalytic activity" evidence="8">
    <location>
        <position position="242"/>
    </location>
</feature>
<evidence type="ECO:0000256" key="5">
    <source>
        <dbReference type="ARBA" id="ARBA00022842"/>
    </source>
</evidence>
<evidence type="ECO:0000256" key="8">
    <source>
        <dbReference type="PIRSR" id="PIRSR604808-3"/>
    </source>
</evidence>
<keyword evidence="4" id="KW-0378">Hydrolase</keyword>
<feature type="compositionally biased region" description="Gly residues" evidence="10">
    <location>
        <begin position="451"/>
        <end position="470"/>
    </location>
</feature>
<feature type="compositionally biased region" description="Gly residues" evidence="10">
    <location>
        <begin position="484"/>
        <end position="493"/>
    </location>
</feature>
<evidence type="ECO:0000259" key="11">
    <source>
        <dbReference type="Pfam" id="PF03372"/>
    </source>
</evidence>
<dbReference type="AlphaFoldDB" id="A0A2V0P9Q7"/>
<sequence>MRIVSWNVASLPPTVRNIELAHGSLAAFFKGHLAADVVCLQEVKLSSEKLTKELVCVDGFESFWATSEERKGYSGVTTWTAAPDWRPEGAEPDCLGCREGRIVVTDHGPFAIINVYVPNAGERPERDRLGYKLRFLGGLKDEMDALAARGKQASGASPFFVQPGGDVIAVGDFNVPAAQEDLFEGAAAIGEEYDPGELAAMRGLIADYPDVWRLRHPDTRDQFSVWDWKTSARAFNRGSRIDYVLLSKSLLPLVTACEIRFDLPKTWSDHAPIYIDLDMAPPAPGRPPCRAWLQLQRRFVDPNQRSIASMFGAARGAGRGHGSGGGGGRGAVEQARKQAQATTSSGGGGGDVVAQAASEERPQPNAAAPAAAASAAAAAGGPEESGAAEGGGSGGGGGGGGSQGQPASKRPRLDGSGGGPRSSGGEASSGRGAGTDAASPGPVAPAATSSGGAGAGGAGGSGSGGAGSSAGTGSPAAQRHTAAGAGGKGGSRGGAAAAKGGRGRGKKAAPAAPPGTKSITAFFSKKPGTPPG</sequence>
<evidence type="ECO:0000256" key="9">
    <source>
        <dbReference type="RuleBase" id="RU362131"/>
    </source>
</evidence>
<feature type="active site" description="Proton acceptor" evidence="6">
    <location>
        <position position="270"/>
    </location>
</feature>
<feature type="compositionally biased region" description="Low complexity" evidence="10">
    <location>
        <begin position="437"/>
        <end position="450"/>
    </location>
</feature>
<dbReference type="InParanoid" id="A0A2V0P9Q7"/>
<feature type="binding site" evidence="7">
    <location>
        <position position="174"/>
    </location>
    <ligand>
        <name>Mg(2+)</name>
        <dbReference type="ChEBI" id="CHEBI:18420"/>
        <label>1</label>
    </ligand>
</feature>
<dbReference type="Pfam" id="PF03372">
    <property type="entry name" value="Exo_endo_phos"/>
    <property type="match status" value="1"/>
</dbReference>
<feature type="binding site" evidence="7">
    <location>
        <position position="269"/>
    </location>
    <ligand>
        <name>Mg(2+)</name>
        <dbReference type="ChEBI" id="CHEBI:18420"/>
        <label>1</label>
    </ligand>
</feature>
<feature type="region of interest" description="Disordered" evidence="10">
    <location>
        <begin position="314"/>
        <end position="532"/>
    </location>
</feature>
<dbReference type="SUPFAM" id="SSF56219">
    <property type="entry name" value="DNase I-like"/>
    <property type="match status" value="1"/>
</dbReference>
<protein>
    <recommendedName>
        <fullName evidence="9">DNA-(apurinic or apyrimidinic site) endonuclease</fullName>
        <ecNumber evidence="9">3.1.-.-</ecNumber>
    </recommendedName>
</protein>
<dbReference type="InterPro" id="IPR020848">
    <property type="entry name" value="AP_endonuclease_F1_CS"/>
</dbReference>
<dbReference type="PROSITE" id="PS51435">
    <property type="entry name" value="AP_NUCLEASE_F1_4"/>
    <property type="match status" value="1"/>
</dbReference>
<dbReference type="PROSITE" id="PS00726">
    <property type="entry name" value="AP_NUCLEASE_F1_1"/>
    <property type="match status" value="1"/>
</dbReference>
<dbReference type="EC" id="3.1.-.-" evidence="9"/>
<name>A0A2V0P9Q7_9CHLO</name>
<feature type="site" description="Transition state stabilizer" evidence="8">
    <location>
        <position position="174"/>
    </location>
</feature>
<comment type="cofactor">
    <cofactor evidence="1">
        <name>Mn(2+)</name>
        <dbReference type="ChEBI" id="CHEBI:29035"/>
    </cofactor>
</comment>
<dbReference type="GO" id="GO:0005634">
    <property type="term" value="C:nucleus"/>
    <property type="evidence" value="ECO:0007669"/>
    <property type="project" value="TreeGrafter"/>
</dbReference>
<dbReference type="Gene3D" id="3.60.10.10">
    <property type="entry name" value="Endonuclease/exonuclease/phosphatase"/>
    <property type="match status" value="1"/>
</dbReference>
<keyword evidence="13" id="KW-1185">Reference proteome</keyword>
<dbReference type="GO" id="GO:0003677">
    <property type="term" value="F:DNA binding"/>
    <property type="evidence" value="ECO:0007669"/>
    <property type="project" value="InterPro"/>
</dbReference>
<feature type="binding site" evidence="7">
    <location>
        <position position="172"/>
    </location>
    <ligand>
        <name>Mg(2+)</name>
        <dbReference type="ChEBI" id="CHEBI:18420"/>
        <label>1</label>
    </ligand>
</feature>
<dbReference type="GO" id="GO:0046872">
    <property type="term" value="F:metal ion binding"/>
    <property type="evidence" value="ECO:0007669"/>
    <property type="project" value="UniProtKB-KW"/>
</dbReference>
<feature type="site" description="Interaction with DNA substrate" evidence="8">
    <location>
        <position position="270"/>
    </location>
</feature>
<dbReference type="PROSITE" id="PS00728">
    <property type="entry name" value="AP_NUCLEASE_F1_3"/>
    <property type="match status" value="1"/>
</dbReference>
<keyword evidence="3 7" id="KW-0479">Metal-binding</keyword>
<dbReference type="InterPro" id="IPR005135">
    <property type="entry name" value="Endo/exonuclease/phosphatase"/>
</dbReference>
<dbReference type="InterPro" id="IPR004808">
    <property type="entry name" value="AP_endonuc_1"/>
</dbReference>
<evidence type="ECO:0000256" key="3">
    <source>
        <dbReference type="ARBA" id="ARBA00022723"/>
    </source>
</evidence>
<reference evidence="12 13" key="1">
    <citation type="journal article" date="2018" name="Sci. Rep.">
        <title>Raphidocelis subcapitata (=Pseudokirchneriella subcapitata) provides an insight into genome evolution and environmental adaptations in the Sphaeropleales.</title>
        <authorList>
            <person name="Suzuki S."/>
            <person name="Yamaguchi H."/>
            <person name="Nakajima N."/>
            <person name="Kawachi M."/>
        </authorList>
    </citation>
    <scope>NUCLEOTIDE SEQUENCE [LARGE SCALE GENOMIC DNA]</scope>
    <source>
        <strain evidence="12 13">NIES-35</strain>
    </source>
</reference>
<dbReference type="PANTHER" id="PTHR22748">
    <property type="entry name" value="AP ENDONUCLEASE"/>
    <property type="match status" value="1"/>
</dbReference>
<evidence type="ECO:0000256" key="4">
    <source>
        <dbReference type="ARBA" id="ARBA00022801"/>
    </source>
</evidence>
<dbReference type="EMBL" id="BDRX01000082">
    <property type="protein sequence ID" value="GBF96576.1"/>
    <property type="molecule type" value="Genomic_DNA"/>
</dbReference>
<dbReference type="OrthoDB" id="391817at2759"/>
<dbReference type="STRING" id="307507.A0A2V0P9Q7"/>
<dbReference type="InterPro" id="IPR036691">
    <property type="entry name" value="Endo/exonu/phosph_ase_sf"/>
</dbReference>
<dbReference type="Proteomes" id="UP000247498">
    <property type="component" value="Unassembled WGS sequence"/>
</dbReference>
<gene>
    <name evidence="12" type="ORF">Rsub_09159</name>
</gene>
<dbReference type="GO" id="GO:0008311">
    <property type="term" value="F:double-stranded DNA 3'-5' DNA exonuclease activity"/>
    <property type="evidence" value="ECO:0007669"/>
    <property type="project" value="TreeGrafter"/>
</dbReference>
<dbReference type="PANTHER" id="PTHR22748:SF4">
    <property type="entry name" value="DNA-(APURINIC OR APYRIMIDINIC SITE) ENDONUCLEASE 2"/>
    <property type="match status" value="1"/>
</dbReference>
<evidence type="ECO:0000256" key="10">
    <source>
        <dbReference type="SAM" id="MobiDB-lite"/>
    </source>
</evidence>
<feature type="active site" description="Proton donor/acceptor" evidence="6">
    <location>
        <position position="172"/>
    </location>
</feature>